<reference evidence="6 7" key="1">
    <citation type="journal article" date="2014" name="Nat. Genet.">
        <title>Genome sequence of the hot pepper provides insights into the evolution of pungency in Capsicum species.</title>
        <authorList>
            <person name="Kim S."/>
            <person name="Park M."/>
            <person name="Yeom S.I."/>
            <person name="Kim Y.M."/>
            <person name="Lee J.M."/>
            <person name="Lee H.A."/>
            <person name="Seo E."/>
            <person name="Choi J."/>
            <person name="Cheong K."/>
            <person name="Kim K.T."/>
            <person name="Jung K."/>
            <person name="Lee G.W."/>
            <person name="Oh S.K."/>
            <person name="Bae C."/>
            <person name="Kim S.B."/>
            <person name="Lee H.Y."/>
            <person name="Kim S.Y."/>
            <person name="Kim M.S."/>
            <person name="Kang B.C."/>
            <person name="Jo Y.D."/>
            <person name="Yang H.B."/>
            <person name="Jeong H.J."/>
            <person name="Kang W.H."/>
            <person name="Kwon J.K."/>
            <person name="Shin C."/>
            <person name="Lim J.Y."/>
            <person name="Park J.H."/>
            <person name="Huh J.H."/>
            <person name="Kim J.S."/>
            <person name="Kim B.D."/>
            <person name="Cohen O."/>
            <person name="Paran I."/>
            <person name="Suh M.C."/>
            <person name="Lee S.B."/>
            <person name="Kim Y.K."/>
            <person name="Shin Y."/>
            <person name="Noh S.J."/>
            <person name="Park J."/>
            <person name="Seo Y.S."/>
            <person name="Kwon S.Y."/>
            <person name="Kim H.A."/>
            <person name="Park J.M."/>
            <person name="Kim H.J."/>
            <person name="Choi S.B."/>
            <person name="Bosland P.W."/>
            <person name="Reeves G."/>
            <person name="Jo S.H."/>
            <person name="Lee B.W."/>
            <person name="Cho H.T."/>
            <person name="Choi H.S."/>
            <person name="Lee M.S."/>
            <person name="Yu Y."/>
            <person name="Do Choi Y."/>
            <person name="Park B.S."/>
            <person name="van Deynze A."/>
            <person name="Ashrafi H."/>
            <person name="Hill T."/>
            <person name="Kim W.T."/>
            <person name="Pai H.S."/>
            <person name="Ahn H.K."/>
            <person name="Yeam I."/>
            <person name="Giovannoni J.J."/>
            <person name="Rose J.K."/>
            <person name="Sorensen I."/>
            <person name="Lee S.J."/>
            <person name="Kim R.W."/>
            <person name="Choi I.Y."/>
            <person name="Choi B.S."/>
            <person name="Lim J.S."/>
            <person name="Lee Y.H."/>
            <person name="Choi D."/>
        </authorList>
    </citation>
    <scope>NUCLEOTIDE SEQUENCE [LARGE SCALE GENOMIC DNA]</scope>
    <source>
        <strain evidence="7">cv. CM334</strain>
    </source>
</reference>
<accession>A0A2G2ZK37</accession>
<dbReference type="PANTHER" id="PTHR10715:SF0">
    <property type="entry name" value="LARGE RIBOSOMAL SUBUNIT PROTEIN EL6"/>
    <property type="match status" value="1"/>
</dbReference>
<dbReference type="Pfam" id="PF01159">
    <property type="entry name" value="Ribosomal_L6e"/>
    <property type="match status" value="1"/>
</dbReference>
<dbReference type="InterPro" id="IPR014722">
    <property type="entry name" value="Rib_uL2_dom2"/>
</dbReference>
<proteinExistence type="inferred from homology"/>
<evidence type="ECO:0000313" key="6">
    <source>
        <dbReference type="EMBL" id="PHT82343.1"/>
    </source>
</evidence>
<evidence type="ECO:0000256" key="4">
    <source>
        <dbReference type="RuleBase" id="RU000662"/>
    </source>
</evidence>
<evidence type="ECO:0000256" key="3">
    <source>
        <dbReference type="ARBA" id="ARBA00023274"/>
    </source>
</evidence>
<organism evidence="6 7">
    <name type="scientific">Capsicum annuum</name>
    <name type="common">Capsicum pepper</name>
    <dbReference type="NCBI Taxonomy" id="4072"/>
    <lineage>
        <taxon>Eukaryota</taxon>
        <taxon>Viridiplantae</taxon>
        <taxon>Streptophyta</taxon>
        <taxon>Embryophyta</taxon>
        <taxon>Tracheophyta</taxon>
        <taxon>Spermatophyta</taxon>
        <taxon>Magnoliopsida</taxon>
        <taxon>eudicotyledons</taxon>
        <taxon>Gunneridae</taxon>
        <taxon>Pentapetalae</taxon>
        <taxon>asterids</taxon>
        <taxon>lamiids</taxon>
        <taxon>Solanales</taxon>
        <taxon>Solanaceae</taxon>
        <taxon>Solanoideae</taxon>
        <taxon>Capsiceae</taxon>
        <taxon>Capsicum</taxon>
    </lineage>
</organism>
<dbReference type="InterPro" id="IPR005568">
    <property type="entry name" value="Ribosomal_uL6_N"/>
</dbReference>
<dbReference type="SUPFAM" id="SSF50104">
    <property type="entry name" value="Translation proteins SH3-like domain"/>
    <property type="match status" value="1"/>
</dbReference>
<dbReference type="Proteomes" id="UP000222542">
    <property type="component" value="Unassembled WGS sequence"/>
</dbReference>
<dbReference type="InterPro" id="IPR008991">
    <property type="entry name" value="Translation_prot_SH3-like_sf"/>
</dbReference>
<dbReference type="GO" id="GO:0003723">
    <property type="term" value="F:RNA binding"/>
    <property type="evidence" value="ECO:0000318"/>
    <property type="project" value="GO_Central"/>
</dbReference>
<feature type="domain" description="Large ribosomal subunit protein uL6 N-terminal" evidence="5">
    <location>
        <begin position="6"/>
        <end position="29"/>
    </location>
</feature>
<keyword evidence="7" id="KW-1185">Reference proteome</keyword>
<dbReference type="Gramene" id="PHT82343">
    <property type="protein sequence ID" value="PHT82343"/>
    <property type="gene ID" value="T459_15358"/>
</dbReference>
<dbReference type="FunFam" id="2.30.30.30:FF:000014">
    <property type="entry name" value="60S ribosomal protein L6"/>
    <property type="match status" value="1"/>
</dbReference>
<dbReference type="Pfam" id="PF03868">
    <property type="entry name" value="Ribosomal_L6e_N"/>
    <property type="match status" value="1"/>
</dbReference>
<dbReference type="GO" id="GO:0022625">
    <property type="term" value="C:cytosolic large ribosomal subunit"/>
    <property type="evidence" value="ECO:0000318"/>
    <property type="project" value="GO_Central"/>
</dbReference>
<reference evidence="6 7" key="2">
    <citation type="journal article" date="2017" name="Genome Biol.">
        <title>New reference genome sequences of hot pepper reveal the massive evolution of plant disease-resistance genes by retroduplication.</title>
        <authorList>
            <person name="Kim S."/>
            <person name="Park J."/>
            <person name="Yeom S.I."/>
            <person name="Kim Y.M."/>
            <person name="Seo E."/>
            <person name="Kim K.T."/>
            <person name="Kim M.S."/>
            <person name="Lee J.M."/>
            <person name="Cheong K."/>
            <person name="Shin H.S."/>
            <person name="Kim S.B."/>
            <person name="Han K."/>
            <person name="Lee J."/>
            <person name="Park M."/>
            <person name="Lee H.A."/>
            <person name="Lee H.Y."/>
            <person name="Lee Y."/>
            <person name="Oh S."/>
            <person name="Lee J.H."/>
            <person name="Choi E."/>
            <person name="Choi E."/>
            <person name="Lee S.E."/>
            <person name="Jeon J."/>
            <person name="Kim H."/>
            <person name="Choi G."/>
            <person name="Song H."/>
            <person name="Lee J."/>
            <person name="Lee S.C."/>
            <person name="Kwon J.K."/>
            <person name="Lee H.Y."/>
            <person name="Koo N."/>
            <person name="Hong Y."/>
            <person name="Kim R.W."/>
            <person name="Kang W.H."/>
            <person name="Huh J.H."/>
            <person name="Kang B.C."/>
            <person name="Yang T.J."/>
            <person name="Lee Y.H."/>
            <person name="Bennetzen J.L."/>
            <person name="Choi D."/>
        </authorList>
    </citation>
    <scope>NUCLEOTIDE SEQUENCE [LARGE SCALE GENOMIC DNA]</scope>
    <source>
        <strain evidence="7">cv. CM334</strain>
    </source>
</reference>
<protein>
    <recommendedName>
        <fullName evidence="4">60S ribosomal protein L6</fullName>
    </recommendedName>
</protein>
<dbReference type="InterPro" id="IPR041997">
    <property type="entry name" value="Ribosomal_eL6_KOW"/>
</dbReference>
<comment type="caution">
    <text evidence="6">The sequence shown here is derived from an EMBL/GenBank/DDBJ whole genome shotgun (WGS) entry which is preliminary data.</text>
</comment>
<evidence type="ECO:0000259" key="5">
    <source>
        <dbReference type="Pfam" id="PF03868"/>
    </source>
</evidence>
<comment type="similarity">
    <text evidence="1 4">Belongs to the eukaryotic ribosomal protein eL6 family.</text>
</comment>
<keyword evidence="2 4" id="KW-0689">Ribosomal protein</keyword>
<evidence type="ECO:0000313" key="7">
    <source>
        <dbReference type="Proteomes" id="UP000222542"/>
    </source>
</evidence>
<dbReference type="CDD" id="cd13156">
    <property type="entry name" value="KOW_RPL6"/>
    <property type="match status" value="1"/>
</dbReference>
<gene>
    <name evidence="6" type="ORF">T459_15358</name>
</gene>
<dbReference type="Gene3D" id="2.30.30.30">
    <property type="match status" value="1"/>
</dbReference>
<dbReference type="PROSITE" id="PS01170">
    <property type="entry name" value="RIBOSOMAL_L6E"/>
    <property type="match status" value="1"/>
</dbReference>
<dbReference type="PANTHER" id="PTHR10715">
    <property type="entry name" value="60S RIBOSOMAL PROTEIN L6"/>
    <property type="match status" value="1"/>
</dbReference>
<keyword evidence="3 4" id="KW-0687">Ribonucleoprotein</keyword>
<dbReference type="GO" id="GO:0003735">
    <property type="term" value="F:structural constituent of ribosome"/>
    <property type="evidence" value="ECO:0000318"/>
    <property type="project" value="GO_Central"/>
</dbReference>
<dbReference type="InterPro" id="IPR049633">
    <property type="entry name" value="Ribosomal_eL6_CS"/>
</dbReference>
<dbReference type="GO" id="GO:0002181">
    <property type="term" value="P:cytoplasmic translation"/>
    <property type="evidence" value="ECO:0000318"/>
    <property type="project" value="GO_Central"/>
</dbReference>
<dbReference type="EMBL" id="AYRZ02000005">
    <property type="protein sequence ID" value="PHT82343.1"/>
    <property type="molecule type" value="Genomic_DNA"/>
</dbReference>
<evidence type="ECO:0000256" key="1">
    <source>
        <dbReference type="ARBA" id="ARBA00010592"/>
    </source>
</evidence>
<dbReference type="InterPro" id="IPR000915">
    <property type="entry name" value="60S_ribosomal_eL6"/>
</dbReference>
<name>A0A2G2ZK37_CAPAN</name>
<dbReference type="STRING" id="4072.A0A2G2ZK37"/>
<sequence length="238" mass="26788">MAAPKKSPRNPNLINGIGKFSRSKMFKGKRVVFLKQLVGSGLLLVTGPFKVNGVPLRRVNQAYVIATSTKVDVSGVNVEKIDDKYFAKQVEKKVKKGEGEFFEEKKEEKNVLPQEKKDEQKAVDTALLKAIEGVPELKAYLAARMNLSTKFRVLMVVKVPRKLIKWWGTFNYSEKHEVRKVLGNLVALLDLTPCPDLIEVVLTFGDPNNLVFRFGSCELTLTLAEMSHLFQLPIWVNG</sequence>
<evidence type="ECO:0000256" key="2">
    <source>
        <dbReference type="ARBA" id="ARBA00022980"/>
    </source>
</evidence>
<dbReference type="AlphaFoldDB" id="A0A2G2ZK37"/>